<evidence type="ECO:0000313" key="1">
    <source>
        <dbReference type="EMBL" id="GAU50810.1"/>
    </source>
</evidence>
<protein>
    <submittedName>
        <fullName evidence="1">Uncharacterized protein</fullName>
    </submittedName>
</protein>
<sequence length="62" mass="7732">MKTRFWNLHKSAQSSYESQFTKLDIRVCLDYEISHRPLRYFENANNYLHLDARHRQRETERM</sequence>
<reference evidence="2" key="1">
    <citation type="journal article" date="2017" name="Front. Plant Sci.">
        <title>Climate Clever Clovers: New Paradigm to Reduce the Environmental Footprint of Ruminants by Breeding Low Methanogenic Forages Utilizing Haplotype Variation.</title>
        <authorList>
            <person name="Kaur P."/>
            <person name="Appels R."/>
            <person name="Bayer P.E."/>
            <person name="Keeble-Gagnere G."/>
            <person name="Wang J."/>
            <person name="Hirakawa H."/>
            <person name="Shirasawa K."/>
            <person name="Vercoe P."/>
            <person name="Stefanova K."/>
            <person name="Durmic Z."/>
            <person name="Nichols P."/>
            <person name="Revell C."/>
            <person name="Isobe S.N."/>
            <person name="Edwards D."/>
            <person name="Erskine W."/>
        </authorList>
    </citation>
    <scope>NUCLEOTIDE SEQUENCE [LARGE SCALE GENOMIC DNA]</scope>
    <source>
        <strain evidence="2">cv. Daliak</strain>
    </source>
</reference>
<accession>A0A2Z6PHT0</accession>
<name>A0A2Z6PHT0_TRISU</name>
<organism evidence="1 2">
    <name type="scientific">Trifolium subterraneum</name>
    <name type="common">Subterranean clover</name>
    <dbReference type="NCBI Taxonomy" id="3900"/>
    <lineage>
        <taxon>Eukaryota</taxon>
        <taxon>Viridiplantae</taxon>
        <taxon>Streptophyta</taxon>
        <taxon>Embryophyta</taxon>
        <taxon>Tracheophyta</taxon>
        <taxon>Spermatophyta</taxon>
        <taxon>Magnoliopsida</taxon>
        <taxon>eudicotyledons</taxon>
        <taxon>Gunneridae</taxon>
        <taxon>Pentapetalae</taxon>
        <taxon>rosids</taxon>
        <taxon>fabids</taxon>
        <taxon>Fabales</taxon>
        <taxon>Fabaceae</taxon>
        <taxon>Papilionoideae</taxon>
        <taxon>50 kb inversion clade</taxon>
        <taxon>NPAAA clade</taxon>
        <taxon>Hologalegina</taxon>
        <taxon>IRL clade</taxon>
        <taxon>Trifolieae</taxon>
        <taxon>Trifolium</taxon>
    </lineage>
</organism>
<dbReference type="Proteomes" id="UP000242715">
    <property type="component" value="Unassembled WGS sequence"/>
</dbReference>
<gene>
    <name evidence="1" type="ORF">TSUD_112170</name>
</gene>
<dbReference type="AlphaFoldDB" id="A0A2Z6PHT0"/>
<proteinExistence type="predicted"/>
<evidence type="ECO:0000313" key="2">
    <source>
        <dbReference type="Proteomes" id="UP000242715"/>
    </source>
</evidence>
<keyword evidence="2" id="KW-1185">Reference proteome</keyword>
<dbReference type="EMBL" id="DF974882">
    <property type="protein sequence ID" value="GAU50810.1"/>
    <property type="molecule type" value="Genomic_DNA"/>
</dbReference>